<dbReference type="PANTHER" id="PTHR21047:SF2">
    <property type="entry name" value="THYMIDINE DIPHOSPHO-4-KETO-RHAMNOSE 3,5-EPIMERASE"/>
    <property type="match status" value="1"/>
</dbReference>
<keyword evidence="2" id="KW-1185">Reference proteome</keyword>
<evidence type="ECO:0000313" key="3">
    <source>
        <dbReference type="WBParaSite" id="GPUH_0000584901-mRNA-1"/>
    </source>
</evidence>
<reference evidence="3" key="1">
    <citation type="submission" date="2016-06" db="UniProtKB">
        <authorList>
            <consortium name="WormBaseParasite"/>
        </authorList>
    </citation>
    <scope>IDENTIFICATION</scope>
</reference>
<sequence>MFFIAMNSNGAIARKKLEVEEVDRIPGLKIIRPKIFPDNRGYFVESYNEQELTAHGFTEKFKQDNHSYSKCGVLRGLHMQPGMGKLVSVISGEIFDVAVDARPNSATFGKWHGIILDSKTRTNFWIPDGFLHGFYVCFFSFL</sequence>
<dbReference type="Pfam" id="PF00908">
    <property type="entry name" value="dTDP_sugar_isom"/>
    <property type="match status" value="1"/>
</dbReference>
<dbReference type="WBParaSite" id="GPUH_0000584901-mRNA-1">
    <property type="protein sequence ID" value="GPUH_0000584901-mRNA-1"/>
    <property type="gene ID" value="GPUH_0000584901"/>
</dbReference>
<dbReference type="InterPro" id="IPR000888">
    <property type="entry name" value="RmlC-like"/>
</dbReference>
<dbReference type="Gene3D" id="2.60.120.10">
    <property type="entry name" value="Jelly Rolls"/>
    <property type="match status" value="1"/>
</dbReference>
<reference evidence="1 2" key="2">
    <citation type="submission" date="2018-11" db="EMBL/GenBank/DDBJ databases">
        <authorList>
            <consortium name="Pathogen Informatics"/>
        </authorList>
    </citation>
    <scope>NUCLEOTIDE SEQUENCE [LARGE SCALE GENOMIC DNA]</scope>
</reference>
<proteinExistence type="predicted"/>
<evidence type="ECO:0000313" key="1">
    <source>
        <dbReference type="EMBL" id="VDK52363.1"/>
    </source>
</evidence>
<gene>
    <name evidence="1" type="ORF">GPUH_LOCUS5841</name>
</gene>
<protein>
    <submittedName>
        <fullName evidence="3">dTDP-4-dehydrorhamnose 3,5-epimerase</fullName>
    </submittedName>
</protein>
<accession>A0A183DAV0</accession>
<dbReference type="GO" id="GO:0000271">
    <property type="term" value="P:polysaccharide biosynthetic process"/>
    <property type="evidence" value="ECO:0007669"/>
    <property type="project" value="TreeGrafter"/>
</dbReference>
<dbReference type="EMBL" id="UYRT01012837">
    <property type="protein sequence ID" value="VDK52363.1"/>
    <property type="molecule type" value="Genomic_DNA"/>
</dbReference>
<evidence type="ECO:0000313" key="2">
    <source>
        <dbReference type="Proteomes" id="UP000271098"/>
    </source>
</evidence>
<dbReference type="InterPro" id="IPR014710">
    <property type="entry name" value="RmlC-like_jellyroll"/>
</dbReference>
<dbReference type="GO" id="GO:0008830">
    <property type="term" value="F:dTDP-4-dehydrorhamnose 3,5-epimerase activity"/>
    <property type="evidence" value="ECO:0007669"/>
    <property type="project" value="InterPro"/>
</dbReference>
<dbReference type="AlphaFoldDB" id="A0A183DAV0"/>
<dbReference type="SUPFAM" id="SSF51182">
    <property type="entry name" value="RmlC-like cupins"/>
    <property type="match status" value="1"/>
</dbReference>
<dbReference type="InterPro" id="IPR011051">
    <property type="entry name" value="RmlC_Cupin_sf"/>
</dbReference>
<organism evidence="3">
    <name type="scientific">Gongylonema pulchrum</name>
    <dbReference type="NCBI Taxonomy" id="637853"/>
    <lineage>
        <taxon>Eukaryota</taxon>
        <taxon>Metazoa</taxon>
        <taxon>Ecdysozoa</taxon>
        <taxon>Nematoda</taxon>
        <taxon>Chromadorea</taxon>
        <taxon>Rhabditida</taxon>
        <taxon>Spirurina</taxon>
        <taxon>Spiruromorpha</taxon>
        <taxon>Spiruroidea</taxon>
        <taxon>Gongylonematidae</taxon>
        <taxon>Gongylonema</taxon>
    </lineage>
</organism>
<name>A0A183DAV0_9BILA</name>
<dbReference type="CDD" id="cd00438">
    <property type="entry name" value="cupin_RmlC"/>
    <property type="match status" value="1"/>
</dbReference>
<dbReference type="PANTHER" id="PTHR21047">
    <property type="entry name" value="DTDP-6-DEOXY-D-GLUCOSE-3,5 EPIMERASE"/>
    <property type="match status" value="1"/>
</dbReference>
<dbReference type="GO" id="GO:0005829">
    <property type="term" value="C:cytosol"/>
    <property type="evidence" value="ECO:0007669"/>
    <property type="project" value="TreeGrafter"/>
</dbReference>
<dbReference type="Proteomes" id="UP000271098">
    <property type="component" value="Unassembled WGS sequence"/>
</dbReference>
<dbReference type="OrthoDB" id="9973973at2759"/>